<dbReference type="AlphaFoldDB" id="A0A5C8HQR7"/>
<proteinExistence type="predicted"/>
<name>A0A5C8HQR7_9MICO</name>
<comment type="caution">
    <text evidence="2">The sequence shown here is derived from an EMBL/GenBank/DDBJ whole genome shotgun (WGS) entry which is preliminary data.</text>
</comment>
<evidence type="ECO:0000313" key="3">
    <source>
        <dbReference type="Proteomes" id="UP000321196"/>
    </source>
</evidence>
<reference evidence="2 3" key="1">
    <citation type="submission" date="2019-08" db="EMBL/GenBank/DDBJ databases">
        <authorList>
            <person name="Dong K."/>
        </authorList>
    </citation>
    <scope>NUCLEOTIDE SEQUENCE [LARGE SCALE GENOMIC DNA]</scope>
    <source>
        <strain evidence="2 3">M4-8</strain>
    </source>
</reference>
<evidence type="ECO:0000313" key="2">
    <source>
        <dbReference type="EMBL" id="TXK06354.1"/>
    </source>
</evidence>
<dbReference type="PROSITE" id="PS51257">
    <property type="entry name" value="PROKAR_LIPOPROTEIN"/>
    <property type="match status" value="1"/>
</dbReference>
<evidence type="ECO:0000256" key="1">
    <source>
        <dbReference type="SAM" id="SignalP"/>
    </source>
</evidence>
<protein>
    <recommendedName>
        <fullName evidence="4">Lipoprotein</fullName>
    </recommendedName>
</protein>
<accession>A0A5C8HQR7</accession>
<organism evidence="2 3">
    <name type="scientific">Microbacterium mitrae</name>
    <dbReference type="NCBI Taxonomy" id="664640"/>
    <lineage>
        <taxon>Bacteria</taxon>
        <taxon>Bacillati</taxon>
        <taxon>Actinomycetota</taxon>
        <taxon>Actinomycetes</taxon>
        <taxon>Micrococcales</taxon>
        <taxon>Microbacteriaceae</taxon>
        <taxon>Microbacterium</taxon>
    </lineage>
</organism>
<dbReference type="EMBL" id="VRSW01000001">
    <property type="protein sequence ID" value="TXK06354.1"/>
    <property type="molecule type" value="Genomic_DNA"/>
</dbReference>
<dbReference type="OrthoDB" id="5148840at2"/>
<evidence type="ECO:0008006" key="4">
    <source>
        <dbReference type="Google" id="ProtNLM"/>
    </source>
</evidence>
<feature type="chain" id="PRO_5039675765" description="Lipoprotein" evidence="1">
    <location>
        <begin position="18"/>
        <end position="123"/>
    </location>
</feature>
<dbReference type="RefSeq" id="WP_147825159.1">
    <property type="nucleotide sequence ID" value="NZ_BAAARG010000001.1"/>
</dbReference>
<keyword evidence="3" id="KW-1185">Reference proteome</keyword>
<keyword evidence="1" id="KW-0732">Signal</keyword>
<gene>
    <name evidence="2" type="ORF">FVP60_05190</name>
</gene>
<sequence>MRTFLAVLVLGSAVALGGCTQQTPTPAPTLVEVTHSQSKAIPNFDSSEQVETDPERLAELQALIAEYEWDGSQKQDSPGCTGGTGTELQLEWSDGTTDQWSTYRCDEVPEFVVKLTDLVGSWR</sequence>
<dbReference type="Proteomes" id="UP000321196">
    <property type="component" value="Unassembled WGS sequence"/>
</dbReference>
<feature type="signal peptide" evidence="1">
    <location>
        <begin position="1"/>
        <end position="17"/>
    </location>
</feature>